<keyword evidence="3" id="KW-1003">Cell membrane</keyword>
<feature type="domain" description="General secretion pathway GspH" evidence="12">
    <location>
        <begin position="42"/>
        <end position="153"/>
    </location>
</feature>
<evidence type="ECO:0000256" key="6">
    <source>
        <dbReference type="ARBA" id="ARBA00022692"/>
    </source>
</evidence>
<evidence type="ECO:0000256" key="11">
    <source>
        <dbReference type="SAM" id="Phobius"/>
    </source>
</evidence>
<dbReference type="Gene3D" id="3.55.40.10">
    <property type="entry name" value="minor pseudopilin epsh domain"/>
    <property type="match status" value="1"/>
</dbReference>
<evidence type="ECO:0000256" key="10">
    <source>
        <dbReference type="ARBA" id="ARBA00030775"/>
    </source>
</evidence>
<protein>
    <recommendedName>
        <fullName evidence="2">Type II secretion system protein H</fullName>
    </recommendedName>
    <alternativeName>
        <fullName evidence="10">General secretion pathway protein H</fullName>
    </alternativeName>
</protein>
<keyword evidence="5" id="KW-0997">Cell inner membrane</keyword>
<comment type="similarity">
    <text evidence="9">Belongs to the GSP H family.</text>
</comment>
<keyword evidence="7 11" id="KW-1133">Transmembrane helix</keyword>
<dbReference type="Pfam" id="PF07963">
    <property type="entry name" value="N_methyl"/>
    <property type="match status" value="1"/>
</dbReference>
<sequence length="174" mass="19199">MNSKGVTLVELVAVLAVVGILAAIAVPALHGLLQEQRRKVVAQELAHSLRTARLEAILRQTPVVVRASLGGWGRGWTTSIDTRNIRARGALLHTHRLDGKAPIVGNQWLRDEVRFDSLGAPVGLGRQSNIGSLFVCDPKRARLRWRVVINWAGRVRITDKPDPDSADQCMRRAR</sequence>
<evidence type="ECO:0000256" key="1">
    <source>
        <dbReference type="ARBA" id="ARBA00004377"/>
    </source>
</evidence>
<evidence type="ECO:0000313" key="14">
    <source>
        <dbReference type="Proteomes" id="UP000620025"/>
    </source>
</evidence>
<comment type="subcellular location">
    <subcellularLocation>
        <location evidence="1">Cell inner membrane</location>
        <topology evidence="1">Single-pass membrane protein</topology>
    </subcellularLocation>
</comment>
<evidence type="ECO:0000256" key="2">
    <source>
        <dbReference type="ARBA" id="ARBA00021549"/>
    </source>
</evidence>
<dbReference type="InterPro" id="IPR045584">
    <property type="entry name" value="Pilin-like"/>
</dbReference>
<dbReference type="PROSITE" id="PS00409">
    <property type="entry name" value="PROKAR_NTER_METHYL"/>
    <property type="match status" value="1"/>
</dbReference>
<evidence type="ECO:0000256" key="5">
    <source>
        <dbReference type="ARBA" id="ARBA00022519"/>
    </source>
</evidence>
<evidence type="ECO:0000256" key="8">
    <source>
        <dbReference type="ARBA" id="ARBA00023136"/>
    </source>
</evidence>
<feature type="transmembrane region" description="Helical" evidence="11">
    <location>
        <begin position="6"/>
        <end position="29"/>
    </location>
</feature>
<organism evidence="13 14">
    <name type="scientific">Pseudomonas coleopterorum</name>
    <dbReference type="NCBI Taxonomy" id="1605838"/>
    <lineage>
        <taxon>Bacteria</taxon>
        <taxon>Pseudomonadati</taxon>
        <taxon>Pseudomonadota</taxon>
        <taxon>Gammaproteobacteria</taxon>
        <taxon>Pseudomonadales</taxon>
        <taxon>Pseudomonadaceae</taxon>
        <taxon>Pseudomonas</taxon>
    </lineage>
</organism>
<dbReference type="InterPro" id="IPR012902">
    <property type="entry name" value="N_methyl_site"/>
</dbReference>
<evidence type="ECO:0000256" key="7">
    <source>
        <dbReference type="ARBA" id="ARBA00022989"/>
    </source>
</evidence>
<dbReference type="Proteomes" id="UP000620025">
    <property type="component" value="Unassembled WGS sequence"/>
</dbReference>
<evidence type="ECO:0000256" key="3">
    <source>
        <dbReference type="ARBA" id="ARBA00022475"/>
    </source>
</evidence>
<keyword evidence="8 11" id="KW-0472">Membrane</keyword>
<keyword evidence="6 11" id="KW-0812">Transmembrane</keyword>
<dbReference type="RefSeq" id="WP_192068868.1">
    <property type="nucleotide sequence ID" value="NZ_JACYWY010000004.1"/>
</dbReference>
<evidence type="ECO:0000256" key="9">
    <source>
        <dbReference type="ARBA" id="ARBA00025772"/>
    </source>
</evidence>
<dbReference type="SUPFAM" id="SSF54523">
    <property type="entry name" value="Pili subunits"/>
    <property type="match status" value="1"/>
</dbReference>
<evidence type="ECO:0000313" key="13">
    <source>
        <dbReference type="EMBL" id="MBD8771222.1"/>
    </source>
</evidence>
<evidence type="ECO:0000256" key="4">
    <source>
        <dbReference type="ARBA" id="ARBA00022481"/>
    </source>
</evidence>
<proteinExistence type="inferred from homology"/>
<dbReference type="InterPro" id="IPR022346">
    <property type="entry name" value="T2SS_GspH"/>
</dbReference>
<dbReference type="NCBIfam" id="TIGR02532">
    <property type="entry name" value="IV_pilin_GFxxxE"/>
    <property type="match status" value="1"/>
</dbReference>
<keyword evidence="14" id="KW-1185">Reference proteome</keyword>
<evidence type="ECO:0000259" key="12">
    <source>
        <dbReference type="Pfam" id="PF12019"/>
    </source>
</evidence>
<accession>A0ABR9C317</accession>
<dbReference type="Pfam" id="PF12019">
    <property type="entry name" value="GspH"/>
    <property type="match status" value="1"/>
</dbReference>
<dbReference type="EMBL" id="JACYWZ010000007">
    <property type="protein sequence ID" value="MBD8771222.1"/>
    <property type="molecule type" value="Genomic_DNA"/>
</dbReference>
<keyword evidence="4" id="KW-0488">Methylation</keyword>
<gene>
    <name evidence="13" type="ORF">IFT38_16875</name>
</gene>
<reference evidence="13 14" key="1">
    <citation type="journal article" date="2020" name="FEMS Microbiol. Ecol.">
        <title>Temporal dynamics of bacterial communities during seed development and maturation.</title>
        <authorList>
            <person name="Chesneau G."/>
            <person name="Torres-Cortes G."/>
            <person name="Briand M."/>
            <person name="Darrasse A."/>
            <person name="Preveaux A."/>
            <person name="Marais C."/>
            <person name="Jacques M.A."/>
            <person name="Shade A."/>
            <person name="Barret M."/>
        </authorList>
    </citation>
    <scope>NUCLEOTIDE SEQUENCE [LARGE SCALE GENOMIC DNA]</scope>
    <source>
        <strain evidence="13 14">CFBP13599</strain>
    </source>
</reference>
<comment type="caution">
    <text evidence="13">The sequence shown here is derived from an EMBL/GenBank/DDBJ whole genome shotgun (WGS) entry which is preliminary data.</text>
</comment>
<name>A0ABR9C317_9PSED</name>